<dbReference type="Pfam" id="PF01979">
    <property type="entry name" value="Amidohydro_1"/>
    <property type="match status" value="1"/>
</dbReference>
<keyword evidence="1" id="KW-0378">Hydrolase</keyword>
<organism evidence="3 4">
    <name type="scientific">Actinomadura adrarensis</name>
    <dbReference type="NCBI Taxonomy" id="1819600"/>
    <lineage>
        <taxon>Bacteria</taxon>
        <taxon>Bacillati</taxon>
        <taxon>Actinomycetota</taxon>
        <taxon>Actinomycetes</taxon>
        <taxon>Streptosporangiales</taxon>
        <taxon>Thermomonosporaceae</taxon>
        <taxon>Actinomadura</taxon>
    </lineage>
</organism>
<dbReference type="InterPro" id="IPR032466">
    <property type="entry name" value="Metal_Hydrolase"/>
</dbReference>
<reference evidence="4" key="1">
    <citation type="journal article" date="2019" name="Int. J. Syst. Evol. Microbiol.">
        <title>The Global Catalogue of Microorganisms (GCM) 10K type strain sequencing project: providing services to taxonomists for standard genome sequencing and annotation.</title>
        <authorList>
            <consortium name="The Broad Institute Genomics Platform"/>
            <consortium name="The Broad Institute Genome Sequencing Center for Infectious Disease"/>
            <person name="Wu L."/>
            <person name="Ma J."/>
        </authorList>
    </citation>
    <scope>NUCLEOTIDE SEQUENCE [LARGE SCALE GENOMIC DNA]</scope>
    <source>
        <strain evidence="4">JCM 31696</strain>
    </source>
</reference>
<dbReference type="EMBL" id="JBHTIR010000272">
    <property type="protein sequence ID" value="MFD0851167.1"/>
    <property type="molecule type" value="Genomic_DNA"/>
</dbReference>
<gene>
    <name evidence="3" type="ORF">ACFQ07_02990</name>
</gene>
<dbReference type="InterPro" id="IPR050287">
    <property type="entry name" value="MTA/SAH_deaminase"/>
</dbReference>
<keyword evidence="4" id="KW-1185">Reference proteome</keyword>
<dbReference type="PANTHER" id="PTHR43794:SF11">
    <property type="entry name" value="AMIDOHYDROLASE-RELATED DOMAIN-CONTAINING PROTEIN"/>
    <property type="match status" value="1"/>
</dbReference>
<evidence type="ECO:0000256" key="1">
    <source>
        <dbReference type="ARBA" id="ARBA00022801"/>
    </source>
</evidence>
<dbReference type="PANTHER" id="PTHR43794">
    <property type="entry name" value="AMINOHYDROLASE SSNA-RELATED"/>
    <property type="match status" value="1"/>
</dbReference>
<evidence type="ECO:0000313" key="4">
    <source>
        <dbReference type="Proteomes" id="UP001597083"/>
    </source>
</evidence>
<evidence type="ECO:0000313" key="3">
    <source>
        <dbReference type="EMBL" id="MFD0851167.1"/>
    </source>
</evidence>
<name>A0ABW3CBI4_9ACTN</name>
<comment type="caution">
    <text evidence="3">The sequence shown here is derived from an EMBL/GenBank/DDBJ whole genome shotgun (WGS) entry which is preliminary data.</text>
</comment>
<accession>A0ABW3CBI4</accession>
<feature type="domain" description="Amidohydrolase-related" evidence="2">
    <location>
        <begin position="63"/>
        <end position="166"/>
    </location>
</feature>
<feature type="non-terminal residue" evidence="3">
    <location>
        <position position="175"/>
    </location>
</feature>
<dbReference type="Gene3D" id="3.20.20.140">
    <property type="entry name" value="Metal-dependent hydrolases"/>
    <property type="match status" value="1"/>
</dbReference>
<protein>
    <submittedName>
        <fullName evidence="3">Amidohydrolase family protein</fullName>
    </submittedName>
</protein>
<dbReference type="Proteomes" id="UP001597083">
    <property type="component" value="Unassembled WGS sequence"/>
</dbReference>
<dbReference type="InterPro" id="IPR011059">
    <property type="entry name" value="Metal-dep_hydrolase_composite"/>
</dbReference>
<dbReference type="SUPFAM" id="SSF51338">
    <property type="entry name" value="Composite domain of metallo-dependent hydrolases"/>
    <property type="match status" value="1"/>
</dbReference>
<proteinExistence type="predicted"/>
<sequence length="175" mass="18713">MNDPSANAPSADLLIRDISTLVVEPGVEIPDAWLAVSDNRVAAYGRAGEEPEAAEVRSAGGRLVTPGLVNTHHHMYQNLTRSFGPVVNGTLFDWLTGLYPLWTALDDESVYLSSYVAMAELLLGGCTASSDHLYVHPRPGLVDAQVRAAQDVGLRFLATRGSMSLSVEDGGLPPR</sequence>
<evidence type="ECO:0000259" key="2">
    <source>
        <dbReference type="Pfam" id="PF01979"/>
    </source>
</evidence>
<dbReference type="SUPFAM" id="SSF51556">
    <property type="entry name" value="Metallo-dependent hydrolases"/>
    <property type="match status" value="1"/>
</dbReference>
<dbReference type="InterPro" id="IPR006680">
    <property type="entry name" value="Amidohydro-rel"/>
</dbReference>